<protein>
    <submittedName>
        <fullName evidence="3">Uncharacterized protein</fullName>
    </submittedName>
</protein>
<evidence type="ECO:0000313" key="2">
    <source>
        <dbReference type="Proteomes" id="UP000887564"/>
    </source>
</evidence>
<sequence length="290" mass="31316">MHLSTEAEYITGTQNLGLMQKIQVTAFADRLHKTVLSQSLQSWERLYNTQVLIGRFLDSNPLLLTTLPLLPVDNWGTIAQLLMCNPNATSTTSTTTTSTTAIPTTMTSTTTNTTTTIPTTTTSTTTTPTTTIPTTMTSTTTTSTTTTTTTTIPTTTAPTTTTPTTANSSSVSTSTQPTTSTVTTRPANCSTASTVLSLSNNNQSVIVLALHDCSNTSTQLGMMEKISLKNLANRIHNTVLMNQYYDDARKLELVKLLLTGFMKNSPERMTYLPQISLDTWGTVGELMNCQ</sequence>
<proteinExistence type="predicted"/>
<organism evidence="2 3">
    <name type="scientific">Parascaris equorum</name>
    <name type="common">Equine roundworm</name>
    <dbReference type="NCBI Taxonomy" id="6256"/>
    <lineage>
        <taxon>Eukaryota</taxon>
        <taxon>Metazoa</taxon>
        <taxon>Ecdysozoa</taxon>
        <taxon>Nematoda</taxon>
        <taxon>Chromadorea</taxon>
        <taxon>Rhabditida</taxon>
        <taxon>Spirurina</taxon>
        <taxon>Ascaridomorpha</taxon>
        <taxon>Ascaridoidea</taxon>
        <taxon>Ascarididae</taxon>
        <taxon>Parascaris</taxon>
    </lineage>
</organism>
<dbReference type="AlphaFoldDB" id="A0A914RS32"/>
<dbReference type="WBParaSite" id="PEQ_0000911801-mRNA-1">
    <property type="protein sequence ID" value="PEQ_0000911801-mRNA-1"/>
    <property type="gene ID" value="PEQ_0000911801"/>
</dbReference>
<feature type="region of interest" description="Disordered" evidence="1">
    <location>
        <begin position="89"/>
        <end position="186"/>
    </location>
</feature>
<keyword evidence="2" id="KW-1185">Reference proteome</keyword>
<dbReference type="Proteomes" id="UP000887564">
    <property type="component" value="Unplaced"/>
</dbReference>
<feature type="compositionally biased region" description="Low complexity" evidence="1">
    <location>
        <begin position="89"/>
        <end position="184"/>
    </location>
</feature>
<accession>A0A914RS32</accession>
<name>A0A914RS32_PAREQ</name>
<evidence type="ECO:0000256" key="1">
    <source>
        <dbReference type="SAM" id="MobiDB-lite"/>
    </source>
</evidence>
<evidence type="ECO:0000313" key="3">
    <source>
        <dbReference type="WBParaSite" id="PEQ_0000911801-mRNA-1"/>
    </source>
</evidence>
<reference evidence="3" key="1">
    <citation type="submission" date="2022-11" db="UniProtKB">
        <authorList>
            <consortium name="WormBaseParasite"/>
        </authorList>
    </citation>
    <scope>IDENTIFICATION</scope>
</reference>